<dbReference type="Proteomes" id="UP000250266">
    <property type="component" value="Unassembled WGS sequence"/>
</dbReference>
<evidence type="ECO:0000256" key="1">
    <source>
        <dbReference type="SAM" id="MobiDB-lite"/>
    </source>
</evidence>
<keyword evidence="3" id="KW-1185">Reference proteome</keyword>
<name>A0A8E2EIX6_9PEZI</name>
<feature type="compositionally biased region" description="Basic and acidic residues" evidence="1">
    <location>
        <begin position="189"/>
        <end position="212"/>
    </location>
</feature>
<feature type="compositionally biased region" description="Pro residues" evidence="1">
    <location>
        <begin position="46"/>
        <end position="55"/>
    </location>
</feature>
<feature type="compositionally biased region" description="Low complexity" evidence="1">
    <location>
        <begin position="36"/>
        <end position="45"/>
    </location>
</feature>
<dbReference type="OrthoDB" id="2402960at2759"/>
<protein>
    <submittedName>
        <fullName evidence="2">Uncharacterized protein</fullName>
    </submittedName>
</protein>
<feature type="region of interest" description="Disordered" evidence="1">
    <location>
        <begin position="27"/>
        <end position="139"/>
    </location>
</feature>
<feature type="region of interest" description="Disordered" evidence="1">
    <location>
        <begin position="171"/>
        <end position="212"/>
    </location>
</feature>
<evidence type="ECO:0000313" key="2">
    <source>
        <dbReference type="EMBL" id="OCK84660.1"/>
    </source>
</evidence>
<dbReference type="AlphaFoldDB" id="A0A8E2EIX6"/>
<accession>A0A8E2EIX6</accession>
<gene>
    <name evidence="2" type="ORF">K432DRAFT_288534</name>
</gene>
<feature type="compositionally biased region" description="Gly residues" evidence="1">
    <location>
        <begin position="245"/>
        <end position="257"/>
    </location>
</feature>
<feature type="compositionally biased region" description="Basic and acidic residues" evidence="1">
    <location>
        <begin position="115"/>
        <end position="128"/>
    </location>
</feature>
<proteinExistence type="predicted"/>
<sequence>MTYESTIDYDPMMDEFAQTRGADDLFFDDDFTPIAEPVVEQSSSPAPAPAPPSVPQGPANGTRRREAARGGRGRAGKRGGGIQSSVHATPAAETPTVVDVGTGNSEAIGSPTEQTPHKEGAVRGDRSRTGGLKRTKLTEAELSEKMASISLKNSLLTAAHERAEADLASFEAREAQAAQQSAERRKKMQEKQKIDRMNRAQMMGEREKNAQRKLEAVKGREWDFEKEEGFGGTGDERRAGNRRGAYGGVIGGIGGGTMPRAEAVEEEQAPPTTQSHRGGERGKGRGRGRGGRGGRGDSNHIQRTPTALQPQKPPPASDFPDLPTAARPAADTHAQPKVLNFPIKGKANTKAQEDSRPSLLGKQDKFGLPSPAGTKSWADQVEGA</sequence>
<evidence type="ECO:0000313" key="3">
    <source>
        <dbReference type="Proteomes" id="UP000250266"/>
    </source>
</evidence>
<feature type="compositionally biased region" description="Basic and acidic residues" evidence="1">
    <location>
        <begin position="225"/>
        <end position="239"/>
    </location>
</feature>
<reference evidence="2 3" key="1">
    <citation type="journal article" date="2016" name="Nat. Commun.">
        <title>Ectomycorrhizal ecology is imprinted in the genome of the dominant symbiotic fungus Cenococcum geophilum.</title>
        <authorList>
            <consortium name="DOE Joint Genome Institute"/>
            <person name="Peter M."/>
            <person name="Kohler A."/>
            <person name="Ohm R.A."/>
            <person name="Kuo A."/>
            <person name="Krutzmann J."/>
            <person name="Morin E."/>
            <person name="Arend M."/>
            <person name="Barry K.W."/>
            <person name="Binder M."/>
            <person name="Choi C."/>
            <person name="Clum A."/>
            <person name="Copeland A."/>
            <person name="Grisel N."/>
            <person name="Haridas S."/>
            <person name="Kipfer T."/>
            <person name="LaButti K."/>
            <person name="Lindquist E."/>
            <person name="Lipzen A."/>
            <person name="Maire R."/>
            <person name="Meier B."/>
            <person name="Mihaltcheva S."/>
            <person name="Molinier V."/>
            <person name="Murat C."/>
            <person name="Poggeler S."/>
            <person name="Quandt C.A."/>
            <person name="Sperisen C."/>
            <person name="Tritt A."/>
            <person name="Tisserant E."/>
            <person name="Crous P.W."/>
            <person name="Henrissat B."/>
            <person name="Nehls U."/>
            <person name="Egli S."/>
            <person name="Spatafora J.W."/>
            <person name="Grigoriev I.V."/>
            <person name="Martin F.M."/>
        </authorList>
    </citation>
    <scope>NUCLEOTIDE SEQUENCE [LARGE SCALE GENOMIC DNA]</scope>
    <source>
        <strain evidence="2 3">CBS 459.81</strain>
    </source>
</reference>
<dbReference type="EMBL" id="KV744833">
    <property type="protein sequence ID" value="OCK84660.1"/>
    <property type="molecule type" value="Genomic_DNA"/>
</dbReference>
<organism evidence="2 3">
    <name type="scientific">Lepidopterella palustris CBS 459.81</name>
    <dbReference type="NCBI Taxonomy" id="1314670"/>
    <lineage>
        <taxon>Eukaryota</taxon>
        <taxon>Fungi</taxon>
        <taxon>Dikarya</taxon>
        <taxon>Ascomycota</taxon>
        <taxon>Pezizomycotina</taxon>
        <taxon>Dothideomycetes</taxon>
        <taxon>Pleosporomycetidae</taxon>
        <taxon>Mytilinidiales</taxon>
        <taxon>Argynnaceae</taxon>
        <taxon>Lepidopterella</taxon>
    </lineage>
</organism>
<feature type="compositionally biased region" description="Polar residues" evidence="1">
    <location>
        <begin position="102"/>
        <end position="114"/>
    </location>
</feature>
<feature type="region of interest" description="Disordered" evidence="1">
    <location>
        <begin position="225"/>
        <end position="384"/>
    </location>
</feature>